<reference evidence="2 3" key="1">
    <citation type="submission" date="2020-08" db="EMBL/GenBank/DDBJ databases">
        <title>Genomic Encyclopedia of Type Strains, Phase IV (KMG-IV): sequencing the most valuable type-strain genomes for metagenomic binning, comparative biology and taxonomic classification.</title>
        <authorList>
            <person name="Goeker M."/>
        </authorList>
    </citation>
    <scope>NUCLEOTIDE SEQUENCE [LARGE SCALE GENOMIC DNA]</scope>
    <source>
        <strain evidence="2 3">DSM 102234</strain>
    </source>
</reference>
<keyword evidence="1" id="KW-0472">Membrane</keyword>
<keyword evidence="1" id="KW-1133">Transmembrane helix</keyword>
<feature type="transmembrane region" description="Helical" evidence="1">
    <location>
        <begin position="47"/>
        <end position="68"/>
    </location>
</feature>
<proteinExistence type="predicted"/>
<feature type="transmembrane region" description="Helical" evidence="1">
    <location>
        <begin position="80"/>
        <end position="99"/>
    </location>
</feature>
<feature type="transmembrane region" description="Helical" evidence="1">
    <location>
        <begin position="21"/>
        <end position="41"/>
    </location>
</feature>
<accession>A0A7W6H020</accession>
<evidence type="ECO:0000313" key="2">
    <source>
        <dbReference type="EMBL" id="MBB3993183.1"/>
    </source>
</evidence>
<gene>
    <name evidence="2" type="ORF">GGR95_000811</name>
</gene>
<dbReference type="EMBL" id="JACIEI010000002">
    <property type="protein sequence ID" value="MBB3993183.1"/>
    <property type="molecule type" value="Genomic_DNA"/>
</dbReference>
<evidence type="ECO:0000313" key="3">
    <source>
        <dbReference type="Proteomes" id="UP000530268"/>
    </source>
</evidence>
<feature type="transmembrane region" description="Helical" evidence="1">
    <location>
        <begin position="105"/>
        <end position="128"/>
    </location>
</feature>
<dbReference type="AlphaFoldDB" id="A0A7W6H020"/>
<dbReference type="RefSeq" id="WP_184563043.1">
    <property type="nucleotide sequence ID" value="NZ_JACIEI010000002.1"/>
</dbReference>
<protein>
    <submittedName>
        <fullName evidence="2">Uncharacterized protein</fullName>
    </submittedName>
</protein>
<keyword evidence="3" id="KW-1185">Reference proteome</keyword>
<sequence length="145" mass="16267">MQTLIAPPHIPYPTRYVIDPVAFFVALIGGPLVVTLCGFWVLFIPVFALILGGPLYLMVGTPVLLWYLRHHDGAPSDLAFVAFASMIVGFAPLLLIFAVTGDREFFATGFMYIGFGMVFAPLWTYVFAKIYHSLRRDFFAKPRPF</sequence>
<keyword evidence="1" id="KW-0812">Transmembrane</keyword>
<dbReference type="Proteomes" id="UP000530268">
    <property type="component" value="Unassembled WGS sequence"/>
</dbReference>
<name>A0A7W6H020_9RHOB</name>
<organism evidence="2 3">
    <name type="scientific">Sulfitobacter undariae</name>
    <dbReference type="NCBI Taxonomy" id="1563671"/>
    <lineage>
        <taxon>Bacteria</taxon>
        <taxon>Pseudomonadati</taxon>
        <taxon>Pseudomonadota</taxon>
        <taxon>Alphaproteobacteria</taxon>
        <taxon>Rhodobacterales</taxon>
        <taxon>Roseobacteraceae</taxon>
        <taxon>Sulfitobacter</taxon>
    </lineage>
</organism>
<comment type="caution">
    <text evidence="2">The sequence shown here is derived from an EMBL/GenBank/DDBJ whole genome shotgun (WGS) entry which is preliminary data.</text>
</comment>
<evidence type="ECO:0000256" key="1">
    <source>
        <dbReference type="SAM" id="Phobius"/>
    </source>
</evidence>